<dbReference type="RefSeq" id="WP_109810271.1">
    <property type="nucleotide sequence ID" value="NZ_QGKU01000012.1"/>
</dbReference>
<dbReference type="AlphaFoldDB" id="A0A2V2LGE1"/>
<accession>A0A2V2LGE1</accession>
<dbReference type="EMBL" id="QGKU01000012">
    <property type="protein sequence ID" value="PWR04042.1"/>
    <property type="molecule type" value="Genomic_DNA"/>
</dbReference>
<gene>
    <name evidence="2" type="ORF">DKT77_03070</name>
</gene>
<evidence type="ECO:0000313" key="2">
    <source>
        <dbReference type="EMBL" id="PWR04042.1"/>
    </source>
</evidence>
<dbReference type="Proteomes" id="UP000245680">
    <property type="component" value="Unassembled WGS sequence"/>
</dbReference>
<evidence type="ECO:0000313" key="3">
    <source>
        <dbReference type="Proteomes" id="UP000245680"/>
    </source>
</evidence>
<dbReference type="OrthoDB" id="7841298at2"/>
<reference evidence="2 3" key="1">
    <citation type="submission" date="2018-05" db="EMBL/GenBank/DDBJ databases">
        <title>Rhodobacteraceae gen. nov., sp. nov. isolated from sea water.</title>
        <authorList>
            <person name="Ren Y."/>
        </authorList>
    </citation>
    <scope>NUCLEOTIDE SEQUENCE [LARGE SCALE GENOMIC DNA]</scope>
    <source>
        <strain evidence="2 3">TG-679</strain>
    </source>
</reference>
<organism evidence="2 3">
    <name type="scientific">Meridianimarinicoccus roseus</name>
    <dbReference type="NCBI Taxonomy" id="2072018"/>
    <lineage>
        <taxon>Bacteria</taxon>
        <taxon>Pseudomonadati</taxon>
        <taxon>Pseudomonadota</taxon>
        <taxon>Alphaproteobacteria</taxon>
        <taxon>Rhodobacterales</taxon>
        <taxon>Paracoccaceae</taxon>
        <taxon>Meridianimarinicoccus</taxon>
    </lineage>
</organism>
<protein>
    <recommendedName>
        <fullName evidence="4">DUF2059 domain-containing protein</fullName>
    </recommendedName>
</protein>
<sequence>MRAIILCLLILVPAAAAAQPARISDAVLDAMKIEAIFEVMQEEAVASGLELGDSMMPGRDLSGWQLTLTRLNAPGRVLPGFRDRFAEALPEAQADAILDYLEAPLGRRIVELELSARVALNAPDIEEAVLDRLAQMRRSGDPRADAVARFIAVNDLVEANVLGALSANAAFLTGLREGADRPGFLGQGSVLDDVWAQEPEIRAATQDWLEAFVTLAYRPLTDAEMARHIAFSESVPGQALNMALFDAFDVVFAELSRDTGAALARLMNSEEL</sequence>
<proteinExistence type="predicted"/>
<comment type="caution">
    <text evidence="2">The sequence shown here is derived from an EMBL/GenBank/DDBJ whole genome shotgun (WGS) entry which is preliminary data.</text>
</comment>
<evidence type="ECO:0008006" key="4">
    <source>
        <dbReference type="Google" id="ProtNLM"/>
    </source>
</evidence>
<evidence type="ECO:0000256" key="1">
    <source>
        <dbReference type="SAM" id="SignalP"/>
    </source>
</evidence>
<keyword evidence="3" id="KW-1185">Reference proteome</keyword>
<name>A0A2V2LGE1_9RHOB</name>
<feature type="signal peptide" evidence="1">
    <location>
        <begin position="1"/>
        <end position="18"/>
    </location>
</feature>
<feature type="chain" id="PRO_5016166473" description="DUF2059 domain-containing protein" evidence="1">
    <location>
        <begin position="19"/>
        <end position="272"/>
    </location>
</feature>
<keyword evidence="1" id="KW-0732">Signal</keyword>